<comment type="caution">
    <text evidence="10">The sequence shown here is derived from an EMBL/GenBank/DDBJ whole genome shotgun (WGS) entry which is preliminary data.</text>
</comment>
<dbReference type="SUPFAM" id="SSF53383">
    <property type="entry name" value="PLP-dependent transferases"/>
    <property type="match status" value="1"/>
</dbReference>
<comment type="cofactor">
    <cofactor evidence="1 7 8">
        <name>pyridoxal 5'-phosphate</name>
        <dbReference type="ChEBI" id="CHEBI:597326"/>
    </cofactor>
</comment>
<dbReference type="InterPro" id="IPR001085">
    <property type="entry name" value="Ser_HO-MeTrfase"/>
</dbReference>
<comment type="function">
    <text evidence="8">Interconversion of serine and glycine.</text>
</comment>
<evidence type="ECO:0000259" key="9">
    <source>
        <dbReference type="Pfam" id="PF00464"/>
    </source>
</evidence>
<dbReference type="InterPro" id="IPR015422">
    <property type="entry name" value="PyrdxlP-dep_Trfase_small"/>
</dbReference>
<proteinExistence type="inferred from homology"/>
<organism evidence="10 11">
    <name type="scientific">Pythium oligandrum</name>
    <name type="common">Mycoparasitic fungus</name>
    <dbReference type="NCBI Taxonomy" id="41045"/>
    <lineage>
        <taxon>Eukaryota</taxon>
        <taxon>Sar</taxon>
        <taxon>Stramenopiles</taxon>
        <taxon>Oomycota</taxon>
        <taxon>Peronosporomycetes</taxon>
        <taxon>Pythiales</taxon>
        <taxon>Pythiaceae</taxon>
        <taxon>Pythium</taxon>
    </lineage>
</organism>
<evidence type="ECO:0000256" key="3">
    <source>
        <dbReference type="ARBA" id="ARBA00006376"/>
    </source>
</evidence>
<dbReference type="NCBIfam" id="NF000586">
    <property type="entry name" value="PRK00011.1"/>
    <property type="match status" value="1"/>
</dbReference>
<protein>
    <recommendedName>
        <fullName evidence="8">Serine hydroxymethyltransferase</fullName>
        <ecNumber evidence="8">2.1.2.1</ecNumber>
    </recommendedName>
</protein>
<dbReference type="OrthoDB" id="10265628at2759"/>
<evidence type="ECO:0000256" key="4">
    <source>
        <dbReference type="ARBA" id="ARBA00022563"/>
    </source>
</evidence>
<dbReference type="FunFam" id="3.40.640.10:FF:000097">
    <property type="entry name" value="Serine hydroxymethyltransferase"/>
    <property type="match status" value="1"/>
</dbReference>
<dbReference type="GO" id="GO:0005739">
    <property type="term" value="C:mitochondrion"/>
    <property type="evidence" value="ECO:0007669"/>
    <property type="project" value="TreeGrafter"/>
</dbReference>
<dbReference type="GO" id="GO:0030170">
    <property type="term" value="F:pyridoxal phosphate binding"/>
    <property type="evidence" value="ECO:0007669"/>
    <property type="project" value="InterPro"/>
</dbReference>
<dbReference type="PANTHER" id="PTHR11680:SF35">
    <property type="entry name" value="SERINE HYDROXYMETHYLTRANSFERASE 1"/>
    <property type="match status" value="1"/>
</dbReference>
<dbReference type="UniPathway" id="UPA00193"/>
<dbReference type="GO" id="GO:0019264">
    <property type="term" value="P:glycine biosynthetic process from serine"/>
    <property type="evidence" value="ECO:0007669"/>
    <property type="project" value="InterPro"/>
</dbReference>
<dbReference type="InterPro" id="IPR039429">
    <property type="entry name" value="SHMT-like_dom"/>
</dbReference>
<dbReference type="AlphaFoldDB" id="A0A8K1C919"/>
<comment type="similarity">
    <text evidence="3 8">Belongs to the SHMT family.</text>
</comment>
<dbReference type="GO" id="GO:0035999">
    <property type="term" value="P:tetrahydrofolate interconversion"/>
    <property type="evidence" value="ECO:0007669"/>
    <property type="project" value="UniProtKB-UniPathway"/>
</dbReference>
<dbReference type="GO" id="GO:0004372">
    <property type="term" value="F:glycine hydroxymethyltransferase activity"/>
    <property type="evidence" value="ECO:0007669"/>
    <property type="project" value="UniProtKB-EC"/>
</dbReference>
<reference evidence="10" key="1">
    <citation type="submission" date="2019-03" db="EMBL/GenBank/DDBJ databases">
        <title>Long read genome sequence of the mycoparasitic Pythium oligandrum ATCC 38472 isolated from sugarbeet rhizosphere.</title>
        <authorList>
            <person name="Gaulin E."/>
        </authorList>
    </citation>
    <scope>NUCLEOTIDE SEQUENCE</scope>
    <source>
        <strain evidence="10">ATCC 38472_TT</strain>
    </source>
</reference>
<dbReference type="CDD" id="cd00378">
    <property type="entry name" value="SHMT"/>
    <property type="match status" value="1"/>
</dbReference>
<dbReference type="InterPro" id="IPR015421">
    <property type="entry name" value="PyrdxlP-dep_Trfase_major"/>
</dbReference>
<feature type="modified residue" description="N6-(pyridoxal phosphate)lysine" evidence="7">
    <location>
        <position position="246"/>
    </location>
</feature>
<comment type="pathway">
    <text evidence="2 8">One-carbon metabolism; tetrahydrofolate interconversion.</text>
</comment>
<dbReference type="HAMAP" id="MF_00051">
    <property type="entry name" value="SHMT"/>
    <property type="match status" value="1"/>
</dbReference>
<evidence type="ECO:0000256" key="8">
    <source>
        <dbReference type="RuleBase" id="RU000585"/>
    </source>
</evidence>
<dbReference type="Gene3D" id="3.90.1150.10">
    <property type="entry name" value="Aspartate Aminotransferase, domain 1"/>
    <property type="match status" value="1"/>
</dbReference>
<dbReference type="PROSITE" id="PS00096">
    <property type="entry name" value="SHMT"/>
    <property type="match status" value="1"/>
</dbReference>
<keyword evidence="5 8" id="KW-0808">Transferase</keyword>
<dbReference type="InterPro" id="IPR049943">
    <property type="entry name" value="Ser_HO-MeTrfase-like"/>
</dbReference>
<keyword evidence="6 7" id="KW-0663">Pyridoxal phosphate</keyword>
<dbReference type="Gene3D" id="3.40.640.10">
    <property type="entry name" value="Type I PLP-dependent aspartate aminotransferase-like (Major domain)"/>
    <property type="match status" value="1"/>
</dbReference>
<dbReference type="Proteomes" id="UP000794436">
    <property type="component" value="Unassembled WGS sequence"/>
</dbReference>
<keyword evidence="4 8" id="KW-0554">One-carbon metabolism</keyword>
<evidence type="ECO:0000256" key="7">
    <source>
        <dbReference type="PIRSR" id="PIRSR000412-50"/>
    </source>
</evidence>
<comment type="catalytic activity">
    <reaction evidence="8">
        <text>(6R)-5,10-methylene-5,6,7,8-tetrahydrofolate + glycine + H2O = (6S)-5,6,7,8-tetrahydrofolate + L-serine</text>
        <dbReference type="Rhea" id="RHEA:15481"/>
        <dbReference type="ChEBI" id="CHEBI:15377"/>
        <dbReference type="ChEBI" id="CHEBI:15636"/>
        <dbReference type="ChEBI" id="CHEBI:33384"/>
        <dbReference type="ChEBI" id="CHEBI:57305"/>
        <dbReference type="ChEBI" id="CHEBI:57453"/>
        <dbReference type="EC" id="2.1.2.1"/>
    </reaction>
</comment>
<dbReference type="InterPro" id="IPR015424">
    <property type="entry name" value="PyrdxlP-dep_Trfase"/>
</dbReference>
<evidence type="ECO:0000256" key="5">
    <source>
        <dbReference type="ARBA" id="ARBA00022679"/>
    </source>
</evidence>
<dbReference type="EC" id="2.1.2.1" evidence="8"/>
<dbReference type="InterPro" id="IPR019798">
    <property type="entry name" value="Ser_HO-MeTrfase_PLP_BS"/>
</dbReference>
<keyword evidence="11" id="KW-1185">Reference proteome</keyword>
<feature type="domain" description="Serine hydroxymethyltransferase-like" evidence="9">
    <location>
        <begin position="9"/>
        <end position="401"/>
    </location>
</feature>
<name>A0A8K1C919_PYTOL</name>
<dbReference type="PANTHER" id="PTHR11680">
    <property type="entry name" value="SERINE HYDROXYMETHYLTRANSFERASE"/>
    <property type="match status" value="1"/>
</dbReference>
<evidence type="ECO:0000313" key="11">
    <source>
        <dbReference type="Proteomes" id="UP000794436"/>
    </source>
</evidence>
<evidence type="ECO:0000256" key="1">
    <source>
        <dbReference type="ARBA" id="ARBA00001933"/>
    </source>
</evidence>
<dbReference type="EMBL" id="SPLM01000110">
    <property type="protein sequence ID" value="TMW58926.1"/>
    <property type="molecule type" value="Genomic_DNA"/>
</dbReference>
<evidence type="ECO:0000256" key="6">
    <source>
        <dbReference type="ARBA" id="ARBA00022898"/>
    </source>
</evidence>
<dbReference type="Pfam" id="PF00464">
    <property type="entry name" value="SHMT"/>
    <property type="match status" value="1"/>
</dbReference>
<evidence type="ECO:0000313" key="10">
    <source>
        <dbReference type="EMBL" id="TMW58926.1"/>
    </source>
</evidence>
<accession>A0A8K1C919</accession>
<evidence type="ECO:0000256" key="2">
    <source>
        <dbReference type="ARBA" id="ARBA00004777"/>
    </source>
</evidence>
<dbReference type="PIRSF" id="PIRSF000412">
    <property type="entry name" value="SHMT"/>
    <property type="match status" value="1"/>
</dbReference>
<sequence>MPLSGNVALEQHDPEIFNLIEAEKNRQWKCLELIASENFTSRAVMECLGSCLTNKYAEGLPHQRYYGGNEVIDQIEILCQQRALKAYGLDPEKWGVNVQPYSGSPANFAVYTALLRPHDRIMGLDLPSGGHLTHGFYTYSKAEKTRKAVSATSVYFESLPYRVSPQTGLIDFGALADQAALYKPAMIVCGGSAYPRDWDYKQFRQIADDNGSLLMCDMAHYSGLVATGEHNSPFEYCDVVTTTTHKSLRGPRAGMIFFRKDDRGFEGRINQAVFPALQGGPHEHQIAGIATQLKEVQSEEFKQYTRQVKTNAKTLAQALTDKGYTMCTGGTDNHLILWDLRPQGVTGSKLEKLCDLVCITLNKNAVLGDRSALTPGGVRVGTPALTSRGFKEAEFLKVAEFLDRAVKLCLEIQATSGKKLTDFVKAAEEHEGVKQLRRDVNALATSFEMPGFDVATMRNKSIEA</sequence>
<gene>
    <name evidence="10" type="ORF">Poli38472_007071</name>
</gene>